<dbReference type="Pfam" id="PF04290">
    <property type="entry name" value="DctQ"/>
    <property type="match status" value="1"/>
</dbReference>
<dbReference type="EMBL" id="UINC01021139">
    <property type="protein sequence ID" value="SVA88059.1"/>
    <property type="molecule type" value="Genomic_DNA"/>
</dbReference>
<evidence type="ECO:0000256" key="7">
    <source>
        <dbReference type="ARBA" id="ARBA00023136"/>
    </source>
</evidence>
<evidence type="ECO:0000256" key="2">
    <source>
        <dbReference type="ARBA" id="ARBA00022448"/>
    </source>
</evidence>
<proteinExistence type="predicted"/>
<keyword evidence="4" id="KW-0997">Cell inner membrane</keyword>
<dbReference type="PANTHER" id="PTHR35011:SF4">
    <property type="entry name" value="SLL1102 PROTEIN"/>
    <property type="match status" value="1"/>
</dbReference>
<accession>A0A381ZFT6</accession>
<evidence type="ECO:0000256" key="3">
    <source>
        <dbReference type="ARBA" id="ARBA00022475"/>
    </source>
</evidence>
<dbReference type="AlphaFoldDB" id="A0A381ZFT6"/>
<evidence type="ECO:0000313" key="10">
    <source>
        <dbReference type="EMBL" id="SVA88059.1"/>
    </source>
</evidence>
<keyword evidence="6 8" id="KW-1133">Transmembrane helix</keyword>
<keyword evidence="5 8" id="KW-0812">Transmembrane</keyword>
<protein>
    <recommendedName>
        <fullName evidence="9">Tripartite ATP-independent periplasmic transporters DctQ component domain-containing protein</fullName>
    </recommendedName>
</protein>
<feature type="domain" description="Tripartite ATP-independent periplasmic transporters DctQ component" evidence="9">
    <location>
        <begin position="37"/>
        <end position="152"/>
    </location>
</feature>
<comment type="subcellular location">
    <subcellularLocation>
        <location evidence="1">Cell inner membrane</location>
        <topology evidence="1">Multi-pass membrane protein</topology>
    </subcellularLocation>
</comment>
<keyword evidence="3" id="KW-1003">Cell membrane</keyword>
<dbReference type="InterPro" id="IPR055348">
    <property type="entry name" value="DctQ"/>
</dbReference>
<reference evidence="10" key="1">
    <citation type="submission" date="2018-05" db="EMBL/GenBank/DDBJ databases">
        <authorList>
            <person name="Lanie J.A."/>
            <person name="Ng W.-L."/>
            <person name="Kazmierczak K.M."/>
            <person name="Andrzejewski T.M."/>
            <person name="Davidsen T.M."/>
            <person name="Wayne K.J."/>
            <person name="Tettelin H."/>
            <person name="Glass J.I."/>
            <person name="Rusch D."/>
            <person name="Podicherti R."/>
            <person name="Tsui H.-C.T."/>
            <person name="Winkler M.E."/>
        </authorList>
    </citation>
    <scope>NUCLEOTIDE SEQUENCE</scope>
</reference>
<gene>
    <name evidence="10" type="ORF">METZ01_LOCUS140913</name>
</gene>
<evidence type="ECO:0000256" key="8">
    <source>
        <dbReference type="SAM" id="Phobius"/>
    </source>
</evidence>
<feature type="non-terminal residue" evidence="10">
    <location>
        <position position="154"/>
    </location>
</feature>
<name>A0A381ZFT6_9ZZZZ</name>
<sequence>MSNVVSRETHHVPITSILNGFVRRIVETAAWFNVLLIFLILFAVILRYGFHRNQLLLGFPLVPLEELQWHLYSVPFMFGLAYAITNNTHIRIDIVHMRMSDKLQHFFEIFGILFLLLPCLVVLLDFSFDYAVYSYTHNESSQSTMGLPHRWIVK</sequence>
<organism evidence="10">
    <name type="scientific">marine metagenome</name>
    <dbReference type="NCBI Taxonomy" id="408172"/>
    <lineage>
        <taxon>unclassified sequences</taxon>
        <taxon>metagenomes</taxon>
        <taxon>ecological metagenomes</taxon>
    </lineage>
</organism>
<feature type="transmembrane region" description="Helical" evidence="8">
    <location>
        <begin position="69"/>
        <end position="85"/>
    </location>
</feature>
<keyword evidence="2" id="KW-0813">Transport</keyword>
<evidence type="ECO:0000259" key="9">
    <source>
        <dbReference type="Pfam" id="PF04290"/>
    </source>
</evidence>
<feature type="transmembrane region" description="Helical" evidence="8">
    <location>
        <begin position="30"/>
        <end position="49"/>
    </location>
</feature>
<keyword evidence="7 8" id="KW-0472">Membrane</keyword>
<evidence type="ECO:0000256" key="6">
    <source>
        <dbReference type="ARBA" id="ARBA00022989"/>
    </source>
</evidence>
<dbReference type="InterPro" id="IPR007387">
    <property type="entry name" value="TRAP_DctQ"/>
</dbReference>
<dbReference type="PANTHER" id="PTHR35011">
    <property type="entry name" value="2,3-DIKETO-L-GULONATE TRAP TRANSPORTER SMALL PERMEASE PROTEIN YIAM"/>
    <property type="match status" value="1"/>
</dbReference>
<dbReference type="GO" id="GO:0005886">
    <property type="term" value="C:plasma membrane"/>
    <property type="evidence" value="ECO:0007669"/>
    <property type="project" value="UniProtKB-SubCell"/>
</dbReference>
<feature type="transmembrane region" description="Helical" evidence="8">
    <location>
        <begin position="106"/>
        <end position="128"/>
    </location>
</feature>
<evidence type="ECO:0000256" key="1">
    <source>
        <dbReference type="ARBA" id="ARBA00004429"/>
    </source>
</evidence>
<evidence type="ECO:0000256" key="5">
    <source>
        <dbReference type="ARBA" id="ARBA00022692"/>
    </source>
</evidence>
<evidence type="ECO:0000256" key="4">
    <source>
        <dbReference type="ARBA" id="ARBA00022519"/>
    </source>
</evidence>